<evidence type="ECO:0000313" key="1">
    <source>
        <dbReference type="EMBL" id="KAF7503191.1"/>
    </source>
</evidence>
<protein>
    <submittedName>
        <fullName evidence="1">Uncharacterized protein</fullName>
    </submittedName>
</protein>
<proteinExistence type="predicted"/>
<evidence type="ECO:0000313" key="2">
    <source>
        <dbReference type="Proteomes" id="UP000606974"/>
    </source>
</evidence>
<dbReference type="EMBL" id="JAACFV010000192">
    <property type="protein sequence ID" value="KAF7503191.1"/>
    <property type="molecule type" value="Genomic_DNA"/>
</dbReference>
<reference evidence="1" key="1">
    <citation type="submission" date="2020-02" db="EMBL/GenBank/DDBJ databases">
        <authorList>
            <person name="Palmer J.M."/>
        </authorList>
    </citation>
    <scope>NUCLEOTIDE SEQUENCE</scope>
    <source>
        <strain evidence="1">EPUS1.4</strain>
        <tissue evidence="1">Thallus</tissue>
    </source>
</reference>
<dbReference type="Proteomes" id="UP000606974">
    <property type="component" value="Unassembled WGS sequence"/>
</dbReference>
<comment type="caution">
    <text evidence="1">The sequence shown here is derived from an EMBL/GenBank/DDBJ whole genome shotgun (WGS) entry which is preliminary data.</text>
</comment>
<dbReference type="AlphaFoldDB" id="A0A8H7A9T7"/>
<keyword evidence="2" id="KW-1185">Reference proteome</keyword>
<organism evidence="1 2">
    <name type="scientific">Endocarpon pusillum</name>
    <dbReference type="NCBI Taxonomy" id="364733"/>
    <lineage>
        <taxon>Eukaryota</taxon>
        <taxon>Fungi</taxon>
        <taxon>Dikarya</taxon>
        <taxon>Ascomycota</taxon>
        <taxon>Pezizomycotina</taxon>
        <taxon>Eurotiomycetes</taxon>
        <taxon>Chaetothyriomycetidae</taxon>
        <taxon>Verrucariales</taxon>
        <taxon>Verrucariaceae</taxon>
        <taxon>Endocarpon</taxon>
    </lineage>
</organism>
<name>A0A8H7A9T7_9EURO</name>
<gene>
    <name evidence="1" type="ORF">GJ744_004224</name>
</gene>
<sequence length="75" mass="8015">MLTANSFHDDLNWSFSIGAHPETEGNLHQSASCWSGVLASSLTVETDITAWSPIDLSDPPYALIKIWPGVVCGGV</sequence>
<accession>A0A8H7A9T7</accession>